<dbReference type="InterPro" id="IPR002104">
    <property type="entry name" value="Integrase_catalytic"/>
</dbReference>
<evidence type="ECO:0000256" key="1">
    <source>
        <dbReference type="ARBA" id="ARBA00008857"/>
    </source>
</evidence>
<protein>
    <submittedName>
        <fullName evidence="6">Site-specific integrase</fullName>
    </submittedName>
</protein>
<dbReference type="PANTHER" id="PTHR30349:SF41">
    <property type="entry name" value="INTEGRASE_RECOMBINASE PROTEIN MJ0367-RELATED"/>
    <property type="match status" value="1"/>
</dbReference>
<keyword evidence="3" id="KW-0238">DNA-binding</keyword>
<dbReference type="Pfam" id="PF00589">
    <property type="entry name" value="Phage_integrase"/>
    <property type="match status" value="1"/>
</dbReference>
<keyword evidence="2" id="KW-0229">DNA integration</keyword>
<keyword evidence="4" id="KW-0233">DNA recombination</keyword>
<dbReference type="EMBL" id="ABKSHZ030000017">
    <property type="protein sequence ID" value="EMM9724181.1"/>
    <property type="molecule type" value="Genomic_DNA"/>
</dbReference>
<dbReference type="AlphaFoldDB" id="A0AAN4FBP3"/>
<dbReference type="CDD" id="cd00397">
    <property type="entry name" value="DNA_BRE_C"/>
    <property type="match status" value="1"/>
</dbReference>
<dbReference type="GO" id="GO:0006310">
    <property type="term" value="P:DNA recombination"/>
    <property type="evidence" value="ECO:0007669"/>
    <property type="project" value="UniProtKB-KW"/>
</dbReference>
<evidence type="ECO:0000256" key="2">
    <source>
        <dbReference type="ARBA" id="ARBA00022908"/>
    </source>
</evidence>
<sequence length="315" mass="34481">MTTSRNGKRAASIHPQNALSINPALLWLASLTPAGRRGMQSLLRRCAGILRPGAKPDTYPWHTLDYTSVMRVRSVLLDEGYAVATVNIALSALKSVAGAAFSMGILDADRLTRIRSVRRVTGSATRLGRALDRTEIRAMLAAAGKADAVRCQRNRAILLLLCGAGLRAAELVALDVGDIDVATGIVIVRQGKGRKIREIHLSGKVCMQLRRWLKLRGYHAGPLFSRISRAGQPGRQRLTTTGLTGLLAQLREAAKVDYFTPHDLRRTFITRLLEQGVDINVVRQLAGHADISTTTRYDCRGRQAVDRASRALCCW</sequence>
<proteinExistence type="inferred from homology"/>
<dbReference type="PANTHER" id="PTHR30349">
    <property type="entry name" value="PHAGE INTEGRASE-RELATED"/>
    <property type="match status" value="1"/>
</dbReference>
<gene>
    <name evidence="6" type="ORF">PWL68_004381</name>
</gene>
<accession>A0AAN4FBP3</accession>
<evidence type="ECO:0000256" key="3">
    <source>
        <dbReference type="ARBA" id="ARBA00023125"/>
    </source>
</evidence>
<comment type="similarity">
    <text evidence="1">Belongs to the 'phage' integrase family.</text>
</comment>
<evidence type="ECO:0000259" key="5">
    <source>
        <dbReference type="PROSITE" id="PS51898"/>
    </source>
</evidence>
<dbReference type="SUPFAM" id="SSF56349">
    <property type="entry name" value="DNA breaking-rejoining enzymes"/>
    <property type="match status" value="1"/>
</dbReference>
<dbReference type="PROSITE" id="PS51898">
    <property type="entry name" value="TYR_RECOMBINASE"/>
    <property type="match status" value="1"/>
</dbReference>
<dbReference type="InterPro" id="IPR050090">
    <property type="entry name" value="Tyrosine_recombinase_XerCD"/>
</dbReference>
<organism evidence="6">
    <name type="scientific">Escherichia coli</name>
    <dbReference type="NCBI Taxonomy" id="562"/>
    <lineage>
        <taxon>Bacteria</taxon>
        <taxon>Pseudomonadati</taxon>
        <taxon>Pseudomonadota</taxon>
        <taxon>Gammaproteobacteria</taxon>
        <taxon>Enterobacterales</taxon>
        <taxon>Enterobacteriaceae</taxon>
        <taxon>Escherichia</taxon>
    </lineage>
</organism>
<dbReference type="InterPro" id="IPR013762">
    <property type="entry name" value="Integrase-like_cat_sf"/>
</dbReference>
<evidence type="ECO:0000256" key="4">
    <source>
        <dbReference type="ARBA" id="ARBA00023172"/>
    </source>
</evidence>
<reference evidence="6" key="1">
    <citation type="submission" date="2024-02" db="EMBL/GenBank/DDBJ databases">
        <authorList>
            <consortium name="Clinical and Environmental Microbiology Branch: Whole genome sequencing antimicrobial resistance pathogens in the healthcare setting"/>
        </authorList>
    </citation>
    <scope>NUCLEOTIDE SEQUENCE</scope>
    <source>
        <strain evidence="6">2023QG-00028</strain>
    </source>
</reference>
<dbReference type="Gene3D" id="1.10.443.10">
    <property type="entry name" value="Intergrase catalytic core"/>
    <property type="match status" value="1"/>
</dbReference>
<dbReference type="GO" id="GO:0015074">
    <property type="term" value="P:DNA integration"/>
    <property type="evidence" value="ECO:0007669"/>
    <property type="project" value="UniProtKB-KW"/>
</dbReference>
<comment type="caution">
    <text evidence="6">The sequence shown here is derived from an EMBL/GenBank/DDBJ whole genome shotgun (WGS) entry which is preliminary data.</text>
</comment>
<dbReference type="GO" id="GO:0003677">
    <property type="term" value="F:DNA binding"/>
    <property type="evidence" value="ECO:0007669"/>
    <property type="project" value="UniProtKB-KW"/>
</dbReference>
<evidence type="ECO:0000313" key="6">
    <source>
        <dbReference type="EMBL" id="EMM9724181.1"/>
    </source>
</evidence>
<dbReference type="RefSeq" id="WP_019841939.1">
    <property type="nucleotide sequence ID" value="NZ_CAMPQZ010000053.1"/>
</dbReference>
<dbReference type="InterPro" id="IPR011010">
    <property type="entry name" value="DNA_brk_join_enz"/>
</dbReference>
<name>A0AAN4FBP3_ECOLX</name>
<feature type="domain" description="Tyr recombinase" evidence="5">
    <location>
        <begin position="126"/>
        <end position="310"/>
    </location>
</feature>